<gene>
    <name evidence="2" type="ORF">LF41_537</name>
</gene>
<organism evidence="2 3">
    <name type="scientific">Lysobacter dokdonensis DS-58</name>
    <dbReference type="NCBI Taxonomy" id="1300345"/>
    <lineage>
        <taxon>Bacteria</taxon>
        <taxon>Pseudomonadati</taxon>
        <taxon>Pseudomonadota</taxon>
        <taxon>Gammaproteobacteria</taxon>
        <taxon>Lysobacterales</taxon>
        <taxon>Lysobacteraceae</taxon>
        <taxon>Noviluteimonas</taxon>
    </lineage>
</organism>
<dbReference type="OrthoDB" id="8909257at2"/>
<keyword evidence="1" id="KW-0732">Signal</keyword>
<keyword evidence="3" id="KW-1185">Reference proteome</keyword>
<sequence length="151" mass="17113">MRLFTSFRLAVLLALALAGRPAFAQDAGTTVLQPENVRMDFAQVMRVQPIYQVLRATRMEPRCSDQAHAAEEKGLAKIVGAVKGAVSRKPEPAPQQENCEMVPVVREFRRPIAYDVDYVYRGTKYRSRLPYDPGNRLRVRVSVVPYIPPRK</sequence>
<feature type="signal peptide" evidence="1">
    <location>
        <begin position="1"/>
        <end position="24"/>
    </location>
</feature>
<reference evidence="2 3" key="1">
    <citation type="submission" date="2014-09" db="EMBL/GenBank/DDBJ databases">
        <title>Genome sequences of Lysobacter dokdonensis DS-58.</title>
        <authorList>
            <person name="Kim J.F."/>
            <person name="Kwak M.-J."/>
        </authorList>
    </citation>
    <scope>NUCLEOTIDE SEQUENCE [LARGE SCALE GENOMIC DNA]</scope>
    <source>
        <strain evidence="2 3">DS-58</strain>
    </source>
</reference>
<feature type="chain" id="PRO_5002007242" description="Secreted protein" evidence="1">
    <location>
        <begin position="25"/>
        <end position="151"/>
    </location>
</feature>
<protein>
    <recommendedName>
        <fullName evidence="4">Secreted protein</fullName>
    </recommendedName>
</protein>
<dbReference type="eggNOG" id="COG3134">
    <property type="taxonomic scope" value="Bacteria"/>
</dbReference>
<dbReference type="AlphaFoldDB" id="A0A0A2WIH3"/>
<comment type="caution">
    <text evidence="2">The sequence shown here is derived from an EMBL/GenBank/DDBJ whole genome shotgun (WGS) entry which is preliminary data.</text>
</comment>
<name>A0A0A2WIH3_9GAMM</name>
<evidence type="ECO:0000313" key="3">
    <source>
        <dbReference type="Proteomes" id="UP000030518"/>
    </source>
</evidence>
<proteinExistence type="predicted"/>
<dbReference type="Proteomes" id="UP000030518">
    <property type="component" value="Unassembled WGS sequence"/>
</dbReference>
<dbReference type="STRING" id="1300345.LF41_537"/>
<evidence type="ECO:0000256" key="1">
    <source>
        <dbReference type="SAM" id="SignalP"/>
    </source>
</evidence>
<accession>A0A0A2WIH3</accession>
<evidence type="ECO:0000313" key="2">
    <source>
        <dbReference type="EMBL" id="KGQ18512.1"/>
    </source>
</evidence>
<dbReference type="EMBL" id="JRKJ01000018">
    <property type="protein sequence ID" value="KGQ18512.1"/>
    <property type="molecule type" value="Genomic_DNA"/>
</dbReference>
<evidence type="ECO:0008006" key="4">
    <source>
        <dbReference type="Google" id="ProtNLM"/>
    </source>
</evidence>
<dbReference type="PATRIC" id="fig|1300345.3.peg.2208"/>